<evidence type="ECO:0000256" key="1">
    <source>
        <dbReference type="ARBA" id="ARBA00004141"/>
    </source>
</evidence>
<dbReference type="PANTHER" id="PTHR30576">
    <property type="entry name" value="COLANIC BIOSYNTHESIS UDP-GLUCOSE LIPID CARRIER TRANSFERASE"/>
    <property type="match status" value="1"/>
</dbReference>
<keyword evidence="3 9" id="KW-0808">Transferase</keyword>
<dbReference type="GO" id="GO:0016020">
    <property type="term" value="C:membrane"/>
    <property type="evidence" value="ECO:0007669"/>
    <property type="project" value="UniProtKB-SubCell"/>
</dbReference>
<feature type="transmembrane region" description="Helical" evidence="7">
    <location>
        <begin position="105"/>
        <end position="126"/>
    </location>
</feature>
<keyword evidence="6 7" id="KW-0472">Membrane</keyword>
<dbReference type="Pfam" id="PF02397">
    <property type="entry name" value="Bac_transf"/>
    <property type="match status" value="1"/>
</dbReference>
<dbReference type="InterPro" id="IPR003362">
    <property type="entry name" value="Bact_transf"/>
</dbReference>
<dbReference type="KEGG" id="sri:SELR_05760"/>
<organism evidence="9 10">
    <name type="scientific">Selenomonas ruminantium subsp. lactilytica (strain NBRC 103574 / TAM6421)</name>
    <dbReference type="NCBI Taxonomy" id="927704"/>
    <lineage>
        <taxon>Bacteria</taxon>
        <taxon>Bacillati</taxon>
        <taxon>Bacillota</taxon>
        <taxon>Negativicutes</taxon>
        <taxon>Selenomonadales</taxon>
        <taxon>Selenomonadaceae</taxon>
        <taxon>Selenomonas</taxon>
    </lineage>
</organism>
<keyword evidence="5 7" id="KW-1133">Transmembrane helix</keyword>
<keyword evidence="4 7" id="KW-0812">Transmembrane</keyword>
<feature type="transmembrane region" description="Helical" evidence="7">
    <location>
        <begin position="255"/>
        <end position="279"/>
    </location>
</feature>
<dbReference type="Pfam" id="PF13727">
    <property type="entry name" value="CoA_binding_3"/>
    <property type="match status" value="1"/>
</dbReference>
<protein>
    <submittedName>
        <fullName evidence="9">Putative sugar transferase</fullName>
    </submittedName>
</protein>
<sequence length="464" mass="53400">MQARKFPTSRKLMLWIGDILLIALAYIVANNIITDGEFLRGNIYPYSGVMSLLVVLTILLLNVNGLYSIEHKRFAEIMLSTVVANLCSFVLILSLGFFIQELSYSVGILGMGIILQTVLLIVWRYLGWWVEQEIHQRRNVMLMGSQEECDHVYQRLRKQPQLNLKLKYICTDIEQSEWQKAADDVEVVILCPELRHRYKVAVINYCHQNGKEALLIPNTYEIFCAGVELDKIDDIPVFRPQSLVPSLETRIMKRLLDIVVSGIGFICALPFMVVTAIAIKIFDPGPMLYSQIRTGRDGKEFRVYKFRTMKVDAEKYTGPMLAQENDPRITRLGKFLRAVRLDELPQIWNVVIGDMSIVGPRPERPFFVEQFTKETPEYAYRHNVKPGITGMAQVYGKYNTTAFDKLVYDLTYIERCNILTDFVIMIQTVKVLFTKSATEGMRGRQVSLDVDEYDIINNGYKEIK</sequence>
<evidence type="ECO:0000256" key="5">
    <source>
        <dbReference type="ARBA" id="ARBA00022989"/>
    </source>
</evidence>
<dbReference type="HOGENOM" id="CLU_024920_0_0_9"/>
<feature type="transmembrane region" description="Helical" evidence="7">
    <location>
        <begin position="12"/>
        <end position="33"/>
    </location>
</feature>
<feature type="transmembrane region" description="Helical" evidence="7">
    <location>
        <begin position="79"/>
        <end position="99"/>
    </location>
</feature>
<dbReference type="AlphaFoldDB" id="I0GNE7"/>
<dbReference type="PATRIC" id="fig|927704.6.peg.591"/>
<dbReference type="EMBL" id="AP012292">
    <property type="protein sequence ID" value="BAL82284.1"/>
    <property type="molecule type" value="Genomic_DNA"/>
</dbReference>
<evidence type="ECO:0000313" key="10">
    <source>
        <dbReference type="Proteomes" id="UP000007887"/>
    </source>
</evidence>
<name>I0GNE7_SELRL</name>
<evidence type="ECO:0000256" key="2">
    <source>
        <dbReference type="ARBA" id="ARBA00006464"/>
    </source>
</evidence>
<dbReference type="GO" id="GO:0016780">
    <property type="term" value="F:phosphotransferase activity, for other substituted phosphate groups"/>
    <property type="evidence" value="ECO:0007669"/>
    <property type="project" value="TreeGrafter"/>
</dbReference>
<evidence type="ECO:0000256" key="6">
    <source>
        <dbReference type="ARBA" id="ARBA00023136"/>
    </source>
</evidence>
<dbReference type="Proteomes" id="UP000007887">
    <property type="component" value="Chromosome"/>
</dbReference>
<evidence type="ECO:0000256" key="7">
    <source>
        <dbReference type="SAM" id="Phobius"/>
    </source>
</evidence>
<gene>
    <name evidence="9" type="ordered locus">SELR_05760</name>
</gene>
<evidence type="ECO:0000256" key="4">
    <source>
        <dbReference type="ARBA" id="ARBA00022692"/>
    </source>
</evidence>
<evidence type="ECO:0000313" key="9">
    <source>
        <dbReference type="EMBL" id="BAL82284.1"/>
    </source>
</evidence>
<proteinExistence type="inferred from homology"/>
<comment type="similarity">
    <text evidence="2">Belongs to the bacterial sugar transferase family.</text>
</comment>
<accession>I0GNE7</accession>
<dbReference type="InterPro" id="IPR017475">
    <property type="entry name" value="EPS_sugar_tfrase"/>
</dbReference>
<comment type="subcellular location">
    <subcellularLocation>
        <location evidence="1">Membrane</location>
        <topology evidence="1">Multi-pass membrane protein</topology>
    </subcellularLocation>
</comment>
<evidence type="ECO:0000256" key="3">
    <source>
        <dbReference type="ARBA" id="ARBA00022679"/>
    </source>
</evidence>
<dbReference type="eggNOG" id="COG2148">
    <property type="taxonomic scope" value="Bacteria"/>
</dbReference>
<feature type="domain" description="Bacterial sugar transferase" evidence="8">
    <location>
        <begin position="253"/>
        <end position="433"/>
    </location>
</feature>
<reference evidence="9 10" key="1">
    <citation type="submission" date="2011-10" db="EMBL/GenBank/DDBJ databases">
        <title>Whole genome sequence of Selenomonas ruminantium subsp. lactilytica TAM6421.</title>
        <authorList>
            <person name="Oguchi A."/>
            <person name="Ankai A."/>
            <person name="Kaneko J."/>
            <person name="Yamada-Narita S."/>
            <person name="Fukui S."/>
            <person name="Takahashi M."/>
            <person name="Onodera T."/>
            <person name="Kojima S."/>
            <person name="Fushimi T."/>
            <person name="Abe N."/>
            <person name="Kamio Y."/>
            <person name="Yamazaki S."/>
            <person name="Fujita N."/>
        </authorList>
    </citation>
    <scope>NUCLEOTIDE SEQUENCE [LARGE SCALE GENOMIC DNA]</scope>
    <source>
        <strain evidence="10">NBRC 103574 / TAM6421</strain>
    </source>
</reference>
<evidence type="ECO:0000259" key="8">
    <source>
        <dbReference type="Pfam" id="PF02397"/>
    </source>
</evidence>
<dbReference type="NCBIfam" id="TIGR03025">
    <property type="entry name" value="EPS_sugtrans"/>
    <property type="match status" value="1"/>
</dbReference>
<dbReference type="PANTHER" id="PTHR30576:SF0">
    <property type="entry name" value="UNDECAPRENYL-PHOSPHATE N-ACETYLGALACTOSAMINYL 1-PHOSPHATE TRANSFERASE-RELATED"/>
    <property type="match status" value="1"/>
</dbReference>
<feature type="transmembrane region" description="Helical" evidence="7">
    <location>
        <begin position="45"/>
        <end position="67"/>
    </location>
</feature>